<dbReference type="Proteomes" id="UP000624183">
    <property type="component" value="Unassembled WGS sequence"/>
</dbReference>
<feature type="domain" description="OmpR/PhoB-type" evidence="4">
    <location>
        <begin position="17"/>
        <end position="104"/>
    </location>
</feature>
<dbReference type="SUPFAM" id="SSF46894">
    <property type="entry name" value="C-terminal effector domain of the bipartite response regulators"/>
    <property type="match status" value="1"/>
</dbReference>
<evidence type="ECO:0000256" key="3">
    <source>
        <dbReference type="SAM" id="MobiDB-lite"/>
    </source>
</evidence>
<dbReference type="EMBL" id="BMUW01000001">
    <property type="protein sequence ID" value="GGZ39616.1"/>
    <property type="molecule type" value="Genomic_DNA"/>
</dbReference>
<comment type="caution">
    <text evidence="5">The sequence shown here is derived from an EMBL/GenBank/DDBJ whole genome shotgun (WGS) entry which is preliminary data.</text>
</comment>
<accession>A0ABQ3BED3</accession>
<evidence type="ECO:0000259" key="4">
    <source>
        <dbReference type="PROSITE" id="PS51755"/>
    </source>
</evidence>
<dbReference type="InterPro" id="IPR016032">
    <property type="entry name" value="Sig_transdc_resp-reg_C-effctor"/>
</dbReference>
<dbReference type="InterPro" id="IPR001867">
    <property type="entry name" value="OmpR/PhoB-type_DNA-bd"/>
</dbReference>
<dbReference type="Gene3D" id="1.10.10.10">
    <property type="entry name" value="Winged helix-like DNA-binding domain superfamily/Winged helix DNA-binding domain"/>
    <property type="match status" value="1"/>
</dbReference>
<dbReference type="InterPro" id="IPR051677">
    <property type="entry name" value="AfsR-DnrI-RedD_regulator"/>
</dbReference>
<evidence type="ECO:0000256" key="1">
    <source>
        <dbReference type="ARBA" id="ARBA00023125"/>
    </source>
</evidence>
<keyword evidence="1 2" id="KW-0238">DNA-binding</keyword>
<evidence type="ECO:0000313" key="5">
    <source>
        <dbReference type="EMBL" id="GGZ39616.1"/>
    </source>
</evidence>
<dbReference type="InterPro" id="IPR036388">
    <property type="entry name" value="WH-like_DNA-bd_sf"/>
</dbReference>
<feature type="DNA-binding region" description="OmpR/PhoB-type" evidence="2">
    <location>
        <begin position="17"/>
        <end position="104"/>
    </location>
</feature>
<sequence length="104" mass="11358">MDRASGPRVRVPEQRVPEKPVTADALRFTVLGPVRAWRGSQLLSSGSPQQRALLTALLLREGRTATAGELIDAFWGEDPPSQALGPRSGRTPPGCARSWARTRW</sequence>
<evidence type="ECO:0000256" key="2">
    <source>
        <dbReference type="PROSITE-ProRule" id="PRU01091"/>
    </source>
</evidence>
<gene>
    <name evidence="5" type="ORF">GCM10010328_12330</name>
</gene>
<dbReference type="PROSITE" id="PS51755">
    <property type="entry name" value="OMPR_PHOB"/>
    <property type="match status" value="1"/>
</dbReference>
<reference evidence="6" key="1">
    <citation type="journal article" date="2019" name="Int. J. Syst. Evol. Microbiol.">
        <title>The Global Catalogue of Microorganisms (GCM) 10K type strain sequencing project: providing services to taxonomists for standard genome sequencing and annotation.</title>
        <authorList>
            <consortium name="The Broad Institute Genomics Platform"/>
            <consortium name="The Broad Institute Genome Sequencing Center for Infectious Disease"/>
            <person name="Wu L."/>
            <person name="Ma J."/>
        </authorList>
    </citation>
    <scope>NUCLEOTIDE SEQUENCE [LARGE SCALE GENOMIC DNA]</scope>
    <source>
        <strain evidence="6">JCM 4602</strain>
    </source>
</reference>
<dbReference type="PANTHER" id="PTHR35807">
    <property type="entry name" value="TRANSCRIPTIONAL REGULATOR REDD-RELATED"/>
    <property type="match status" value="1"/>
</dbReference>
<proteinExistence type="predicted"/>
<name>A0ABQ3BED3_9ACTN</name>
<keyword evidence="6" id="KW-1185">Reference proteome</keyword>
<organism evidence="5 6">
    <name type="scientific">Streptomyces rubiginosohelvolus</name>
    <dbReference type="NCBI Taxonomy" id="67362"/>
    <lineage>
        <taxon>Bacteria</taxon>
        <taxon>Bacillati</taxon>
        <taxon>Actinomycetota</taxon>
        <taxon>Actinomycetes</taxon>
        <taxon>Kitasatosporales</taxon>
        <taxon>Streptomycetaceae</taxon>
        <taxon>Streptomyces</taxon>
    </lineage>
</organism>
<feature type="region of interest" description="Disordered" evidence="3">
    <location>
        <begin position="76"/>
        <end position="104"/>
    </location>
</feature>
<dbReference type="PANTHER" id="PTHR35807:SF1">
    <property type="entry name" value="TRANSCRIPTIONAL REGULATOR REDD"/>
    <property type="match status" value="1"/>
</dbReference>
<evidence type="ECO:0000313" key="6">
    <source>
        <dbReference type="Proteomes" id="UP000624183"/>
    </source>
</evidence>
<protein>
    <recommendedName>
        <fullName evidence="4">OmpR/PhoB-type domain-containing protein</fullName>
    </recommendedName>
</protein>